<keyword evidence="8" id="KW-1185">Reference proteome</keyword>
<dbReference type="RefSeq" id="WP_161338373.1">
    <property type="nucleotide sequence ID" value="NZ_JBHSDG010000006.1"/>
</dbReference>
<keyword evidence="3 6" id="KW-0812">Transmembrane</keyword>
<dbReference type="PANTHER" id="PTHR43370">
    <property type="entry name" value="SUGAR ABC TRANSPORTER INTEGRAL MEMBRANE PROTEIN-RELATED"/>
    <property type="match status" value="1"/>
</dbReference>
<feature type="transmembrane region" description="Helical" evidence="6">
    <location>
        <begin position="36"/>
        <end position="56"/>
    </location>
</feature>
<keyword evidence="5 6" id="KW-0472">Membrane</keyword>
<evidence type="ECO:0000313" key="7">
    <source>
        <dbReference type="EMBL" id="MZR21948.1"/>
    </source>
</evidence>
<gene>
    <name evidence="7" type="ORF">GQF03_06360</name>
</gene>
<comment type="subcellular location">
    <subcellularLocation>
        <location evidence="1">Cell membrane</location>
        <topology evidence="1">Multi-pass membrane protein</topology>
    </subcellularLocation>
</comment>
<sequence length="309" mass="32198">MSGFEWIVPVVLTVITAATPLVFAGIGELITEKSGVLNLGVEGMMLVGAVSGFIAATVTGNYFLAVGAAALAGAIMAFLFGVLTLSLMANQVATGLALTLFGVGLSALMGQEFVGEPVQALAKLDIAGLSDIPFIGPIVFGQDALVYLSFFMVIVVSWFLYKTKGGLILRAVGDSHDAAHSIGYPVIAIRYMAVMFGGAMSGIGGAYLSLAYTPMWAENMTAGRGWIALALIVFATWKPGLVLVGAYMFGGITILQLHAQAAGLNVPSQVLSMLPYLATVLVLVLISKDQSRIRKHAPACIGKIFHPAA</sequence>
<feature type="transmembrane region" description="Helical" evidence="6">
    <location>
        <begin position="62"/>
        <end position="85"/>
    </location>
</feature>
<name>A0A845MD94_9PROT</name>
<evidence type="ECO:0000256" key="6">
    <source>
        <dbReference type="SAM" id="Phobius"/>
    </source>
</evidence>
<dbReference type="EMBL" id="WTVA01000002">
    <property type="protein sequence ID" value="MZR21948.1"/>
    <property type="molecule type" value="Genomic_DNA"/>
</dbReference>
<evidence type="ECO:0000256" key="2">
    <source>
        <dbReference type="ARBA" id="ARBA00022475"/>
    </source>
</evidence>
<protein>
    <submittedName>
        <fullName evidence="7">ABC transporter permease</fullName>
    </submittedName>
</protein>
<feature type="transmembrane region" description="Helical" evidence="6">
    <location>
        <begin position="6"/>
        <end position="24"/>
    </location>
</feature>
<reference evidence="7 8" key="1">
    <citation type="journal article" date="2014" name="Int. J. Syst. Evol. Microbiol.">
        <title>Sneathiella chungangensis sp. nov., isolated from a marine sand, and emended description of the genus Sneathiella.</title>
        <authorList>
            <person name="Siamphan C."/>
            <person name="Kim H."/>
            <person name="Lee J.S."/>
            <person name="Kim W."/>
        </authorList>
    </citation>
    <scope>NUCLEOTIDE SEQUENCE [LARGE SCALE GENOMIC DNA]</scope>
    <source>
        <strain evidence="7 8">KCTC 32476</strain>
    </source>
</reference>
<keyword evidence="4 6" id="KW-1133">Transmembrane helix</keyword>
<evidence type="ECO:0000256" key="5">
    <source>
        <dbReference type="ARBA" id="ARBA00023136"/>
    </source>
</evidence>
<dbReference type="PANTHER" id="PTHR43370:SF2">
    <property type="entry name" value="ABC TRANSPORTER PERMEASE PROTEIN"/>
    <property type="match status" value="1"/>
</dbReference>
<organism evidence="7 8">
    <name type="scientific">Sneathiella chungangensis</name>
    <dbReference type="NCBI Taxonomy" id="1418234"/>
    <lineage>
        <taxon>Bacteria</taxon>
        <taxon>Pseudomonadati</taxon>
        <taxon>Pseudomonadota</taxon>
        <taxon>Alphaproteobacteria</taxon>
        <taxon>Sneathiellales</taxon>
        <taxon>Sneathiellaceae</taxon>
        <taxon>Sneathiella</taxon>
    </lineage>
</organism>
<feature type="transmembrane region" description="Helical" evidence="6">
    <location>
        <begin position="92"/>
        <end position="109"/>
    </location>
</feature>
<dbReference type="GO" id="GO:0005886">
    <property type="term" value="C:plasma membrane"/>
    <property type="evidence" value="ECO:0007669"/>
    <property type="project" value="UniProtKB-SubCell"/>
</dbReference>
<dbReference type="CDD" id="cd06580">
    <property type="entry name" value="TM_PBP1_transp_TpRbsC_like"/>
    <property type="match status" value="1"/>
</dbReference>
<feature type="transmembrane region" description="Helical" evidence="6">
    <location>
        <begin position="266"/>
        <end position="286"/>
    </location>
</feature>
<comment type="caution">
    <text evidence="7">The sequence shown here is derived from an EMBL/GenBank/DDBJ whole genome shotgun (WGS) entry which is preliminary data.</text>
</comment>
<dbReference type="InterPro" id="IPR001851">
    <property type="entry name" value="ABC_transp_permease"/>
</dbReference>
<feature type="transmembrane region" description="Helical" evidence="6">
    <location>
        <begin position="144"/>
        <end position="161"/>
    </location>
</feature>
<evidence type="ECO:0000256" key="1">
    <source>
        <dbReference type="ARBA" id="ARBA00004651"/>
    </source>
</evidence>
<dbReference type="Proteomes" id="UP000445696">
    <property type="component" value="Unassembled WGS sequence"/>
</dbReference>
<dbReference type="Pfam" id="PF02653">
    <property type="entry name" value="BPD_transp_2"/>
    <property type="match status" value="1"/>
</dbReference>
<evidence type="ECO:0000256" key="3">
    <source>
        <dbReference type="ARBA" id="ARBA00022692"/>
    </source>
</evidence>
<dbReference type="AlphaFoldDB" id="A0A845MD94"/>
<evidence type="ECO:0000256" key="4">
    <source>
        <dbReference type="ARBA" id="ARBA00022989"/>
    </source>
</evidence>
<accession>A0A845MD94</accession>
<keyword evidence="2" id="KW-1003">Cell membrane</keyword>
<proteinExistence type="predicted"/>
<evidence type="ECO:0000313" key="8">
    <source>
        <dbReference type="Proteomes" id="UP000445696"/>
    </source>
</evidence>
<dbReference type="OrthoDB" id="9792579at2"/>
<dbReference type="GO" id="GO:0022857">
    <property type="term" value="F:transmembrane transporter activity"/>
    <property type="evidence" value="ECO:0007669"/>
    <property type="project" value="InterPro"/>
</dbReference>